<keyword evidence="1" id="KW-0812">Transmembrane</keyword>
<evidence type="ECO:0000313" key="7">
    <source>
        <dbReference type="Proteomes" id="UP000326865"/>
    </source>
</evidence>
<keyword evidence="1" id="KW-0472">Membrane</keyword>
<reference evidence="5 6" key="1">
    <citation type="submission" date="2019-10" db="EMBL/GenBank/DDBJ databases">
        <title>Unraveling microbial dark matter from salterns through culturing: the case of the genus Halosegnis.</title>
        <authorList>
            <person name="Duran-Viseras A."/>
            <person name="Andrei A.-S."/>
            <person name="Vera-Gargallo B."/>
            <person name="Ghai R."/>
            <person name="Sanchez-Porro C."/>
            <person name="Ventosa A."/>
        </authorList>
    </citation>
    <scope>NUCLEOTIDE SEQUENCE [LARGE SCALE GENOMIC DNA]</scope>
    <source>
        <strain evidence="3 6">F17-44</strain>
        <strain evidence="2 7">F18-79</strain>
        <strain evidence="4 5">F19-13</strain>
    </source>
</reference>
<feature type="transmembrane region" description="Helical" evidence="1">
    <location>
        <begin position="17"/>
        <end position="41"/>
    </location>
</feature>
<dbReference type="Proteomes" id="UP000326865">
    <property type="component" value="Unassembled WGS sequence"/>
</dbReference>
<sequence length="83" mass="9080">MSDQAGSAAPSSPRRRVAVVVAIIFIDLLGFGIIIPVLPFYPGRCGERLRYHHITLPAHLRHERAMDGPDGVGHRCCVRHGKG</sequence>
<dbReference type="AlphaFoldDB" id="A0A5N5U610"/>
<proteinExistence type="predicted"/>
<dbReference type="EMBL" id="QMDY01000003">
    <property type="protein sequence ID" value="KAB7518704.1"/>
    <property type="molecule type" value="Genomic_DNA"/>
</dbReference>
<accession>A0A5N5U972</accession>
<accession>A0A5N5U610</accession>
<name>A0A5N5U610_9EURY</name>
<evidence type="ECO:0000313" key="2">
    <source>
        <dbReference type="EMBL" id="KAB7513984.1"/>
    </source>
</evidence>
<accession>A0A5N5UJ06</accession>
<evidence type="ECO:0000313" key="3">
    <source>
        <dbReference type="EMBL" id="KAB7514381.1"/>
    </source>
</evidence>
<evidence type="ECO:0000313" key="6">
    <source>
        <dbReference type="Proteomes" id="UP000326302"/>
    </source>
</evidence>
<dbReference type="Proteomes" id="UP000326302">
    <property type="component" value="Unassembled WGS sequence"/>
</dbReference>
<protein>
    <submittedName>
        <fullName evidence="2">Uncharacterized protein</fullName>
    </submittedName>
</protein>
<evidence type="ECO:0000313" key="4">
    <source>
        <dbReference type="EMBL" id="KAB7518704.1"/>
    </source>
</evidence>
<evidence type="ECO:0000313" key="5">
    <source>
        <dbReference type="Proteomes" id="UP000326207"/>
    </source>
</evidence>
<dbReference type="EMBL" id="QKKZ01000003">
    <property type="protein sequence ID" value="KAB7513984.1"/>
    <property type="molecule type" value="Genomic_DNA"/>
</dbReference>
<gene>
    <name evidence="2" type="ORF">DM867_09370</name>
    <name evidence="3" type="ORF">DMP03_11005</name>
    <name evidence="4" type="ORF">DP108_05905</name>
</gene>
<keyword evidence="1" id="KW-1133">Transmembrane helix</keyword>
<comment type="caution">
    <text evidence="2">The sequence shown here is derived from an EMBL/GenBank/DDBJ whole genome shotgun (WGS) entry which is preliminary data.</text>
</comment>
<dbReference type="Proteomes" id="UP000326207">
    <property type="component" value="Unassembled WGS sequence"/>
</dbReference>
<evidence type="ECO:0000256" key="1">
    <source>
        <dbReference type="SAM" id="Phobius"/>
    </source>
</evidence>
<dbReference type="EMBL" id="QJOW01000004">
    <property type="protein sequence ID" value="KAB7514381.1"/>
    <property type="molecule type" value="Genomic_DNA"/>
</dbReference>
<organism evidence="2 7">
    <name type="scientific">Halosegnis rubeus</name>
    <dbReference type="NCBI Taxonomy" id="2212850"/>
    <lineage>
        <taxon>Archaea</taxon>
        <taxon>Methanobacteriati</taxon>
        <taxon>Methanobacteriota</taxon>
        <taxon>Stenosarchaea group</taxon>
        <taxon>Halobacteria</taxon>
        <taxon>Halobacteriales</taxon>
        <taxon>Natronomonadaceae</taxon>
        <taxon>Halosegnis</taxon>
    </lineage>
</organism>
<keyword evidence="7" id="KW-1185">Reference proteome</keyword>